<dbReference type="Pfam" id="PF08496">
    <property type="entry name" value="Peptidase_S49_N"/>
    <property type="match status" value="1"/>
</dbReference>
<feature type="domain" description="Peptidase S49 N-terminal proteobacteria" evidence="12">
    <location>
        <begin position="4"/>
        <end position="141"/>
    </location>
</feature>
<evidence type="ECO:0000256" key="9">
    <source>
        <dbReference type="ARBA" id="ARBA00023136"/>
    </source>
</evidence>
<organism evidence="13 14">
    <name type="scientific">Candidatus Cyrtobacter comes</name>
    <dbReference type="NCBI Taxonomy" id="675776"/>
    <lineage>
        <taxon>Bacteria</taxon>
        <taxon>Pseudomonadati</taxon>
        <taxon>Pseudomonadota</taxon>
        <taxon>Alphaproteobacteria</taxon>
        <taxon>Rickettsiales</taxon>
        <taxon>Candidatus Midichloriaceae</taxon>
        <taxon>Candidatus Cyrtobacter</taxon>
    </lineage>
</organism>
<dbReference type="InterPro" id="IPR013703">
    <property type="entry name" value="Peptidase_S49_N_proteobac"/>
</dbReference>
<dbReference type="SUPFAM" id="SSF52096">
    <property type="entry name" value="ClpP/crotonase"/>
    <property type="match status" value="1"/>
</dbReference>
<dbReference type="PANTHER" id="PTHR42987:SF4">
    <property type="entry name" value="PROTEASE SOHB-RELATED"/>
    <property type="match status" value="1"/>
</dbReference>
<dbReference type="CDD" id="cd07023">
    <property type="entry name" value="S49_Sppa_N_C"/>
    <property type="match status" value="1"/>
</dbReference>
<sequence length="327" mass="36769">MLCSDYLPFLLKVITILIAAIIFLVVMNILKKKKENNGLIIKNLAEKFYKIKLKMAKNVFEKKKFKELADSIKFKIKNIDKNAPKTFVLNFNGNIKATAVDSLKREITAILSVASKDDKVFLILESPGGTIIGYGLASAELSRIRSAGIELIISVDKVAASGGYMMACIANKIIAAPSAIIGSIGVIAQTPNFNRFLNEKGVDFEQITSGKYKRTVTMFGKNTDEDRQKLKSELDEMHEVFKDMIKFHRPIVDIEKVATGEYWLAIKAKELMLVDELITSQDYLMKLYDNGEVVYSVQQKGKKTNVIKKFSNVCDVLMERLQNFSIN</sequence>
<keyword evidence="7" id="KW-0720">Serine protease</keyword>
<comment type="similarity">
    <text evidence="2">Belongs to the peptidase S49 family.</text>
</comment>
<keyword evidence="9 10" id="KW-0472">Membrane</keyword>
<evidence type="ECO:0000256" key="1">
    <source>
        <dbReference type="ARBA" id="ARBA00004236"/>
    </source>
</evidence>
<dbReference type="InterPro" id="IPR029045">
    <property type="entry name" value="ClpP/crotonase-like_dom_sf"/>
</dbReference>
<reference evidence="13 14" key="1">
    <citation type="submission" date="2023-02" db="EMBL/GenBank/DDBJ databases">
        <title>Host association and intracellularity evolved multiple times independently in the Rickettsiales.</title>
        <authorList>
            <person name="Castelli M."/>
            <person name="Nardi T."/>
            <person name="Gammuto L."/>
            <person name="Bellinzona G."/>
            <person name="Sabaneyeva E."/>
            <person name="Potekhin A."/>
            <person name="Serra V."/>
            <person name="Petroni G."/>
            <person name="Sassera D."/>
        </authorList>
    </citation>
    <scope>NUCLEOTIDE SEQUENCE [LARGE SCALE GENOMIC DNA]</scope>
    <source>
        <strain evidence="13 14">BOD18</strain>
    </source>
</reference>
<keyword evidence="3" id="KW-1003">Cell membrane</keyword>
<keyword evidence="14" id="KW-1185">Reference proteome</keyword>
<evidence type="ECO:0000313" key="13">
    <source>
        <dbReference type="EMBL" id="MDZ5762173.1"/>
    </source>
</evidence>
<feature type="domain" description="Peptidase S49" evidence="11">
    <location>
        <begin position="145"/>
        <end position="287"/>
    </location>
</feature>
<evidence type="ECO:0000256" key="7">
    <source>
        <dbReference type="ARBA" id="ARBA00022825"/>
    </source>
</evidence>
<evidence type="ECO:0000259" key="11">
    <source>
        <dbReference type="Pfam" id="PF01343"/>
    </source>
</evidence>
<dbReference type="InterPro" id="IPR047272">
    <property type="entry name" value="S49_SppA_C"/>
</dbReference>
<evidence type="ECO:0000256" key="8">
    <source>
        <dbReference type="ARBA" id="ARBA00022989"/>
    </source>
</evidence>
<accession>A0ABU5L7R5</accession>
<dbReference type="Gene3D" id="6.20.330.10">
    <property type="match status" value="1"/>
</dbReference>
<dbReference type="Gene3D" id="3.90.226.10">
    <property type="entry name" value="2-enoyl-CoA Hydratase, Chain A, domain 1"/>
    <property type="match status" value="1"/>
</dbReference>
<comment type="subcellular location">
    <subcellularLocation>
        <location evidence="1">Cell membrane</location>
    </subcellularLocation>
</comment>
<dbReference type="InterPro" id="IPR002142">
    <property type="entry name" value="Peptidase_S49"/>
</dbReference>
<evidence type="ECO:0000313" key="14">
    <source>
        <dbReference type="Proteomes" id="UP001293791"/>
    </source>
</evidence>
<evidence type="ECO:0000256" key="2">
    <source>
        <dbReference type="ARBA" id="ARBA00008683"/>
    </source>
</evidence>
<name>A0ABU5L7R5_9RICK</name>
<evidence type="ECO:0000259" key="12">
    <source>
        <dbReference type="Pfam" id="PF08496"/>
    </source>
</evidence>
<protein>
    <submittedName>
        <fullName evidence="13">SohB-like S49 family peptidase</fullName>
    </submittedName>
</protein>
<keyword evidence="4" id="KW-0645">Protease</keyword>
<gene>
    <name evidence="13" type="ORF">Cyrtocomes_00544</name>
</gene>
<evidence type="ECO:0000256" key="5">
    <source>
        <dbReference type="ARBA" id="ARBA00022692"/>
    </source>
</evidence>
<evidence type="ECO:0000256" key="6">
    <source>
        <dbReference type="ARBA" id="ARBA00022801"/>
    </source>
</evidence>
<dbReference type="Pfam" id="PF01343">
    <property type="entry name" value="Peptidase_S49"/>
    <property type="match status" value="1"/>
</dbReference>
<dbReference type="EMBL" id="JARGYT010000024">
    <property type="protein sequence ID" value="MDZ5762173.1"/>
    <property type="molecule type" value="Genomic_DNA"/>
</dbReference>
<comment type="caution">
    <text evidence="13">The sequence shown here is derived from an EMBL/GenBank/DDBJ whole genome shotgun (WGS) entry which is preliminary data.</text>
</comment>
<feature type="transmembrane region" description="Helical" evidence="10">
    <location>
        <begin position="6"/>
        <end position="30"/>
    </location>
</feature>
<proteinExistence type="inferred from homology"/>
<keyword evidence="5 10" id="KW-0812">Transmembrane</keyword>
<dbReference type="Proteomes" id="UP001293791">
    <property type="component" value="Unassembled WGS sequence"/>
</dbReference>
<dbReference type="RefSeq" id="WP_322497652.1">
    <property type="nucleotide sequence ID" value="NZ_JARGYT010000024.1"/>
</dbReference>
<dbReference type="NCBIfam" id="NF008745">
    <property type="entry name" value="PRK11778.1"/>
    <property type="match status" value="1"/>
</dbReference>
<evidence type="ECO:0000256" key="3">
    <source>
        <dbReference type="ARBA" id="ARBA00022475"/>
    </source>
</evidence>
<keyword evidence="8 10" id="KW-1133">Transmembrane helix</keyword>
<evidence type="ECO:0000256" key="10">
    <source>
        <dbReference type="SAM" id="Phobius"/>
    </source>
</evidence>
<evidence type="ECO:0000256" key="4">
    <source>
        <dbReference type="ARBA" id="ARBA00022670"/>
    </source>
</evidence>
<dbReference type="PANTHER" id="PTHR42987">
    <property type="entry name" value="PEPTIDASE S49"/>
    <property type="match status" value="1"/>
</dbReference>
<keyword evidence="6" id="KW-0378">Hydrolase</keyword>